<sequence>MFSPRGGEYGPDGKKFDPTTGQWMREAMESRVAIEELKAQNDKLQHDVYGLNSKMNLMYECCADMGVVDRLGSLMQRKLREFQATQVARNVPTPANVSVAPVHPMGSPPRAARKNDLGTSDEGFICGSSNFQDVAAYSSSYRGQVSRGNFHRVRVFEAEEAKLRDQLDIFGVPKLPLQKAASNSPTTRTGDTIDNLLMSAEATNSPMKSGRQDSQRLFGSGPPSYDGYVVGSSRAQGRSAASTAN</sequence>
<dbReference type="AlphaFoldDB" id="A0A8T1W263"/>
<evidence type="ECO:0000313" key="4">
    <source>
        <dbReference type="Proteomes" id="UP000694044"/>
    </source>
</evidence>
<name>A0A8T1W263_9STRA</name>
<feature type="coiled-coil region" evidence="1">
    <location>
        <begin position="27"/>
        <end position="54"/>
    </location>
</feature>
<evidence type="ECO:0000256" key="2">
    <source>
        <dbReference type="SAM" id="MobiDB-lite"/>
    </source>
</evidence>
<evidence type="ECO:0000313" key="3">
    <source>
        <dbReference type="EMBL" id="KAG7387421.1"/>
    </source>
</evidence>
<feature type="region of interest" description="Disordered" evidence="2">
    <location>
        <begin position="1"/>
        <end position="20"/>
    </location>
</feature>
<dbReference type="EMBL" id="JAGDFM010000079">
    <property type="protein sequence ID" value="KAG7387421.1"/>
    <property type="molecule type" value="Genomic_DNA"/>
</dbReference>
<feature type="region of interest" description="Disordered" evidence="2">
    <location>
        <begin position="203"/>
        <end position="245"/>
    </location>
</feature>
<gene>
    <name evidence="3" type="ORF">PHYPSEUDO_014184</name>
</gene>
<dbReference type="Proteomes" id="UP000694044">
    <property type="component" value="Unassembled WGS sequence"/>
</dbReference>
<proteinExistence type="predicted"/>
<keyword evidence="1" id="KW-0175">Coiled coil</keyword>
<keyword evidence="4" id="KW-1185">Reference proteome</keyword>
<feature type="compositionally biased region" description="Low complexity" evidence="2">
    <location>
        <begin position="231"/>
        <end position="245"/>
    </location>
</feature>
<organism evidence="3 4">
    <name type="scientific">Phytophthora pseudosyringae</name>
    <dbReference type="NCBI Taxonomy" id="221518"/>
    <lineage>
        <taxon>Eukaryota</taxon>
        <taxon>Sar</taxon>
        <taxon>Stramenopiles</taxon>
        <taxon>Oomycota</taxon>
        <taxon>Peronosporomycetes</taxon>
        <taxon>Peronosporales</taxon>
        <taxon>Peronosporaceae</taxon>
        <taxon>Phytophthora</taxon>
    </lineage>
</organism>
<reference evidence="3" key="1">
    <citation type="submission" date="2021-02" db="EMBL/GenBank/DDBJ databases">
        <authorList>
            <person name="Palmer J.M."/>
        </authorList>
    </citation>
    <scope>NUCLEOTIDE SEQUENCE</scope>
    <source>
        <strain evidence="3">SCRP734</strain>
    </source>
</reference>
<accession>A0A8T1W263</accession>
<evidence type="ECO:0000256" key="1">
    <source>
        <dbReference type="SAM" id="Coils"/>
    </source>
</evidence>
<comment type="caution">
    <text evidence="3">The sequence shown here is derived from an EMBL/GenBank/DDBJ whole genome shotgun (WGS) entry which is preliminary data.</text>
</comment>
<dbReference type="OrthoDB" id="75622at2759"/>
<protein>
    <submittedName>
        <fullName evidence="3">Uncharacterized protein</fullName>
    </submittedName>
</protein>